<evidence type="ECO:0000313" key="5">
    <source>
        <dbReference type="EMBL" id="RVW08123.1"/>
    </source>
</evidence>
<dbReference type="Pfam" id="PF13193">
    <property type="entry name" value="AMP-binding_C"/>
    <property type="match status" value="1"/>
</dbReference>
<dbReference type="Pfam" id="PF00501">
    <property type="entry name" value="AMP-binding"/>
    <property type="match status" value="1"/>
</dbReference>
<accession>A0A3S3E8F4</accession>
<gene>
    <name evidence="5" type="ORF">EGT67_18730</name>
</gene>
<evidence type="ECO:0000313" key="6">
    <source>
        <dbReference type="Proteomes" id="UP000286208"/>
    </source>
</evidence>
<name>A0A3S3E8F4_9NOCA</name>
<dbReference type="PANTHER" id="PTHR43201:SF5">
    <property type="entry name" value="MEDIUM-CHAIN ACYL-COA LIGASE ACSF2, MITOCHONDRIAL"/>
    <property type="match status" value="1"/>
</dbReference>
<dbReference type="AlphaFoldDB" id="A0A3S3E8F4"/>
<dbReference type="InterPro" id="IPR042099">
    <property type="entry name" value="ANL_N_sf"/>
</dbReference>
<comment type="similarity">
    <text evidence="1">Belongs to the ATP-dependent AMP-binding enzyme family.</text>
</comment>
<comment type="caution">
    <text evidence="5">The sequence shown here is derived from an EMBL/GenBank/DDBJ whole genome shotgun (WGS) entry which is preliminary data.</text>
</comment>
<dbReference type="Proteomes" id="UP000286208">
    <property type="component" value="Unassembled WGS sequence"/>
</dbReference>
<evidence type="ECO:0000259" key="4">
    <source>
        <dbReference type="Pfam" id="PF13193"/>
    </source>
</evidence>
<dbReference type="GO" id="GO:0006631">
    <property type="term" value="P:fatty acid metabolic process"/>
    <property type="evidence" value="ECO:0007669"/>
    <property type="project" value="TreeGrafter"/>
</dbReference>
<dbReference type="InterPro" id="IPR000873">
    <property type="entry name" value="AMP-dep_synth/lig_dom"/>
</dbReference>
<keyword evidence="2" id="KW-0436">Ligase</keyword>
<dbReference type="InterPro" id="IPR025110">
    <property type="entry name" value="AMP-bd_C"/>
</dbReference>
<dbReference type="OrthoDB" id="9803968at2"/>
<feature type="domain" description="AMP-binding enzyme C-terminal" evidence="4">
    <location>
        <begin position="457"/>
        <end position="533"/>
    </location>
</feature>
<feature type="domain" description="AMP-dependent synthetase/ligase" evidence="3">
    <location>
        <begin position="39"/>
        <end position="407"/>
    </location>
</feature>
<sequence length="547" mass="58493">MLRSASAEGRSAPVKSDLSGVDSLEVNLATRVSVGDALTRVARVFGDREAIFDRGTPITYARLDAAAESLGRAFLDAAVERQQPVAMLMFDGWKLLATYFACAKSGLVAMPVNIALTAEDIEWILRDSGAAVVVAEAPFVPLLESVLPKLDSVKTVVVVDVDPVEIAGRPVERWETLASRALDGRIEVLVEDRDGVQCLYTSGTTSKPKGVLTSHVSVLVGGLTNALLQGGSWGTEPATLLNVLPLFHTTGLNALVLPTLLAGGRVVLPGRFDPTEMLDAIERHGVTHAMLLPIMWKALVDVNEHAPRDLGSVRLCIYAMAQMPADVLDRVDAAFPNAAVVLGSGQTEVVPATVLQWPEHRHTKPGSWGPPVPTVEVAIMSPDGTVLPPGETGEIVYRGPHVCSGYWNNTDANTKAFAHGWFHSGDIGHIDDEGVVWFTDRLKDIIKTGGENVSSIEVERVVANVPGVLECSVIGVPDERWGEAVCVAVVPAPDADEGLADRIVEHARATLAGFRVPKRVVLLDTLPKTATGKTRKHELRAAVQSRV</sequence>
<evidence type="ECO:0000256" key="2">
    <source>
        <dbReference type="ARBA" id="ARBA00022598"/>
    </source>
</evidence>
<dbReference type="Gene3D" id="3.30.300.30">
    <property type="match status" value="1"/>
</dbReference>
<dbReference type="GO" id="GO:0031956">
    <property type="term" value="F:medium-chain fatty acid-CoA ligase activity"/>
    <property type="evidence" value="ECO:0007669"/>
    <property type="project" value="TreeGrafter"/>
</dbReference>
<protein>
    <submittedName>
        <fullName evidence="5">AMP-dependent synthetase</fullName>
    </submittedName>
</protein>
<reference evidence="5 6" key="1">
    <citation type="submission" date="2018-11" db="EMBL/GenBank/DDBJ databases">
        <title>Rhodococcus spongicola sp. nov. and Rhodococcus xishaensis sp. nov. from marine sponges.</title>
        <authorList>
            <person name="Li L."/>
            <person name="Lin H.W."/>
        </authorList>
    </citation>
    <scope>NUCLEOTIDE SEQUENCE [LARGE SCALE GENOMIC DNA]</scope>
    <source>
        <strain evidence="5 6">CCTCC AB2014297</strain>
    </source>
</reference>
<evidence type="ECO:0000259" key="3">
    <source>
        <dbReference type="Pfam" id="PF00501"/>
    </source>
</evidence>
<dbReference type="Gene3D" id="3.40.50.12780">
    <property type="entry name" value="N-terminal domain of ligase-like"/>
    <property type="match status" value="1"/>
</dbReference>
<keyword evidence="6" id="KW-1185">Reference proteome</keyword>
<proteinExistence type="inferred from homology"/>
<organism evidence="5 6">
    <name type="scientific">Prescottella agglutinans</name>
    <dbReference type="NCBI Taxonomy" id="1644129"/>
    <lineage>
        <taxon>Bacteria</taxon>
        <taxon>Bacillati</taxon>
        <taxon>Actinomycetota</taxon>
        <taxon>Actinomycetes</taxon>
        <taxon>Mycobacteriales</taxon>
        <taxon>Nocardiaceae</taxon>
        <taxon>Prescottella</taxon>
    </lineage>
</organism>
<dbReference type="SUPFAM" id="SSF56801">
    <property type="entry name" value="Acetyl-CoA synthetase-like"/>
    <property type="match status" value="1"/>
</dbReference>
<dbReference type="InterPro" id="IPR045851">
    <property type="entry name" value="AMP-bd_C_sf"/>
</dbReference>
<dbReference type="EMBL" id="RKLP01000010">
    <property type="protein sequence ID" value="RVW08123.1"/>
    <property type="molecule type" value="Genomic_DNA"/>
</dbReference>
<evidence type="ECO:0000256" key="1">
    <source>
        <dbReference type="ARBA" id="ARBA00006432"/>
    </source>
</evidence>
<dbReference type="PANTHER" id="PTHR43201">
    <property type="entry name" value="ACYL-COA SYNTHETASE"/>
    <property type="match status" value="1"/>
</dbReference>